<organism evidence="2 3">
    <name type="scientific">Panacibacter microcysteis</name>
    <dbReference type="NCBI Taxonomy" id="2793269"/>
    <lineage>
        <taxon>Bacteria</taxon>
        <taxon>Pseudomonadati</taxon>
        <taxon>Bacteroidota</taxon>
        <taxon>Chitinophagia</taxon>
        <taxon>Chitinophagales</taxon>
        <taxon>Chitinophagaceae</taxon>
        <taxon>Panacibacter</taxon>
    </lineage>
</organism>
<dbReference type="SUPFAM" id="SSF52833">
    <property type="entry name" value="Thioredoxin-like"/>
    <property type="match status" value="1"/>
</dbReference>
<dbReference type="Pfam" id="PF14595">
    <property type="entry name" value="Thioredoxin_9"/>
    <property type="match status" value="1"/>
</dbReference>
<gene>
    <name evidence="2" type="ORF">I5907_04795</name>
</gene>
<feature type="signal peptide" evidence="1">
    <location>
        <begin position="1"/>
        <end position="22"/>
    </location>
</feature>
<evidence type="ECO:0000313" key="2">
    <source>
        <dbReference type="EMBL" id="MBG9375539.1"/>
    </source>
</evidence>
<dbReference type="InterPro" id="IPR036249">
    <property type="entry name" value="Thioredoxin-like_sf"/>
</dbReference>
<comment type="caution">
    <text evidence="2">The sequence shown here is derived from an EMBL/GenBank/DDBJ whole genome shotgun (WGS) entry which is preliminary data.</text>
</comment>
<reference evidence="2" key="1">
    <citation type="submission" date="2020-11" db="EMBL/GenBank/DDBJ databases">
        <title>Bacterial whole genome sequence for Panacibacter sp. DH6.</title>
        <authorList>
            <person name="Le V."/>
            <person name="Ko S."/>
            <person name="Ahn C.-Y."/>
            <person name="Oh H.-M."/>
        </authorList>
    </citation>
    <scope>NUCLEOTIDE SEQUENCE</scope>
    <source>
        <strain evidence="2">DH6</strain>
    </source>
</reference>
<feature type="chain" id="PRO_5037159801" evidence="1">
    <location>
        <begin position="23"/>
        <end position="176"/>
    </location>
</feature>
<evidence type="ECO:0000313" key="3">
    <source>
        <dbReference type="Proteomes" id="UP000628448"/>
    </source>
</evidence>
<dbReference type="AlphaFoldDB" id="A0A931GXF0"/>
<sequence>MRKIAVTVLIMLGLITVLSTNAQVRNYEVSTDAENNTKVLKGIISRNDIQNDTAFKWFNDNMKYGQADAAAVAAFKKHAQDIQLVVFGGTWCEDSQNLLPVFYRLVDKSGFPDSSITLIGLDRRKTTLYNLHKVFNVTKAPTFIVMHQGKEIGRVEEYGKLGQVDKELGEIVAATQ</sequence>
<evidence type="ECO:0000256" key="1">
    <source>
        <dbReference type="SAM" id="SignalP"/>
    </source>
</evidence>
<name>A0A931GXF0_9BACT</name>
<dbReference type="RefSeq" id="WP_196989586.1">
    <property type="nucleotide sequence ID" value="NZ_JADWYR010000001.1"/>
</dbReference>
<proteinExistence type="predicted"/>
<dbReference type="Proteomes" id="UP000628448">
    <property type="component" value="Unassembled WGS sequence"/>
</dbReference>
<protein>
    <submittedName>
        <fullName evidence="2">Thioredoxin family protein</fullName>
    </submittedName>
</protein>
<keyword evidence="3" id="KW-1185">Reference proteome</keyword>
<keyword evidence="1" id="KW-0732">Signal</keyword>
<accession>A0A931GXF0</accession>
<dbReference type="Gene3D" id="3.40.30.10">
    <property type="entry name" value="Glutaredoxin"/>
    <property type="match status" value="1"/>
</dbReference>
<dbReference type="CDD" id="cd02947">
    <property type="entry name" value="TRX_family"/>
    <property type="match status" value="1"/>
</dbReference>
<dbReference type="EMBL" id="JADWYR010000001">
    <property type="protein sequence ID" value="MBG9375539.1"/>
    <property type="molecule type" value="Genomic_DNA"/>
</dbReference>